<keyword evidence="3" id="KW-0479">Metal-binding</keyword>
<comment type="similarity">
    <text evidence="1">Belongs to the peptidase M20A family.</text>
</comment>
<dbReference type="RefSeq" id="WP_155435463.1">
    <property type="nucleotide sequence ID" value="NZ_JBHLXK010000002.1"/>
</dbReference>
<protein>
    <submittedName>
        <fullName evidence="7">M20/M25/M40 family metallo-hydrolase</fullName>
    </submittedName>
</protein>
<keyword evidence="2" id="KW-0645">Protease</keyword>
<dbReference type="PROSITE" id="PS00758">
    <property type="entry name" value="ARGE_DAPE_CPG2_1"/>
    <property type="match status" value="1"/>
</dbReference>
<dbReference type="InterPro" id="IPR011650">
    <property type="entry name" value="Peptidase_M20_dimer"/>
</dbReference>
<accession>A0ABW9SR39</accession>
<dbReference type="InterPro" id="IPR036264">
    <property type="entry name" value="Bact_exopeptidase_dim_dom"/>
</dbReference>
<evidence type="ECO:0000256" key="5">
    <source>
        <dbReference type="ARBA" id="ARBA00022833"/>
    </source>
</evidence>
<gene>
    <name evidence="7" type="ORF">GM655_14840</name>
</gene>
<dbReference type="InterPro" id="IPR001261">
    <property type="entry name" value="ArgE/DapE_CS"/>
</dbReference>
<evidence type="ECO:0000256" key="3">
    <source>
        <dbReference type="ARBA" id="ARBA00022723"/>
    </source>
</evidence>
<dbReference type="Pfam" id="PF01546">
    <property type="entry name" value="Peptidase_M20"/>
    <property type="match status" value="1"/>
</dbReference>
<evidence type="ECO:0000256" key="2">
    <source>
        <dbReference type="ARBA" id="ARBA00022670"/>
    </source>
</evidence>
<dbReference type="Gene3D" id="3.30.70.360">
    <property type="match status" value="1"/>
</dbReference>
<dbReference type="Gene3D" id="1.10.150.900">
    <property type="match status" value="1"/>
</dbReference>
<evidence type="ECO:0000259" key="6">
    <source>
        <dbReference type="Pfam" id="PF07687"/>
    </source>
</evidence>
<dbReference type="Gene3D" id="3.40.630.10">
    <property type="entry name" value="Zn peptidases"/>
    <property type="match status" value="1"/>
</dbReference>
<dbReference type="Pfam" id="PF07687">
    <property type="entry name" value="M20_dimer"/>
    <property type="match status" value="1"/>
</dbReference>
<dbReference type="SUPFAM" id="SSF53187">
    <property type="entry name" value="Zn-dependent exopeptidases"/>
    <property type="match status" value="1"/>
</dbReference>
<dbReference type="PANTHER" id="PTHR45962">
    <property type="entry name" value="N-FATTY-ACYL-AMINO ACID SYNTHASE/HYDROLASE PM20D1"/>
    <property type="match status" value="1"/>
</dbReference>
<evidence type="ECO:0000256" key="4">
    <source>
        <dbReference type="ARBA" id="ARBA00022801"/>
    </source>
</evidence>
<reference evidence="7 8" key="1">
    <citation type="submission" date="2019-11" db="EMBL/GenBank/DDBJ databases">
        <title>Type strains purchased from KCTC, JCM and DSMZ.</title>
        <authorList>
            <person name="Lu H."/>
        </authorList>
    </citation>
    <scope>NUCLEOTIDE SEQUENCE [LARGE SCALE GENOMIC DNA]</scope>
    <source>
        <strain evidence="7 8">DSM 103461</strain>
    </source>
</reference>
<dbReference type="PIRSF" id="PIRSF036696">
    <property type="entry name" value="ACY-1"/>
    <property type="match status" value="1"/>
</dbReference>
<dbReference type="InterPro" id="IPR047177">
    <property type="entry name" value="Pept_M20A"/>
</dbReference>
<dbReference type="Proteomes" id="UP000735592">
    <property type="component" value="Unassembled WGS sequence"/>
</dbReference>
<keyword evidence="4" id="KW-0378">Hydrolase</keyword>
<evidence type="ECO:0000313" key="7">
    <source>
        <dbReference type="EMBL" id="MTW34084.1"/>
    </source>
</evidence>
<sequence>MQKTTLLGKAGKALSVGVLLLGGSLLVNTLRLPALPASDGKAPAAPADLTEAVARLATAIRMPTVSHGPEAGAIANPFPAFHQLLASSFPLTHARLTREVISEASLLYTWQGSDASLPPLLLTAHMDTVPVEPGTEGKWQHAPFSGDIADGYVWGRGTMDMKHGVMATLEGVEHLLAQGYQPRRTILIAFGHDEEIGGVQGAAKIAALLEQRRIKPWFSLDEGLVIIDGFIAGAQRPIAQIGLAEKGMLSLALTAKADGGHSSMPPAMTAVGRVSRAVAKLQAQPMPATLAGPGGAGIRAMAPALPLASRVVIANSWLLEPLLLRQLEGAPATNALIRTTTAPTMISGGVKENVLPSEARAIVNFRLAPGDTPASVLAHARGAIDDPAIDIRSYDGEGVAASAVADQSSPGFRLIAEAARKVEPAAVVTPGLVVGATDSRYYGRISGAAFRFLPVHYTPQDVPRVHGTDERISIADYGGLINFYIELIRSSTGAP</sequence>
<dbReference type="EMBL" id="WNKW01000004">
    <property type="protein sequence ID" value="MTW34084.1"/>
    <property type="molecule type" value="Genomic_DNA"/>
</dbReference>
<proteinExistence type="inferred from homology"/>
<evidence type="ECO:0000256" key="1">
    <source>
        <dbReference type="ARBA" id="ARBA00006247"/>
    </source>
</evidence>
<keyword evidence="8" id="KW-1185">Reference proteome</keyword>
<name>A0ABW9SR39_9BURK</name>
<feature type="domain" description="Peptidase M20 dimerisation" evidence="6">
    <location>
        <begin position="244"/>
        <end position="388"/>
    </location>
</feature>
<evidence type="ECO:0000313" key="8">
    <source>
        <dbReference type="Proteomes" id="UP000735592"/>
    </source>
</evidence>
<organism evidence="7 8">
    <name type="scientific">Pseudoduganella danionis</name>
    <dbReference type="NCBI Taxonomy" id="1890295"/>
    <lineage>
        <taxon>Bacteria</taxon>
        <taxon>Pseudomonadati</taxon>
        <taxon>Pseudomonadota</taxon>
        <taxon>Betaproteobacteria</taxon>
        <taxon>Burkholderiales</taxon>
        <taxon>Oxalobacteraceae</taxon>
        <taxon>Telluria group</taxon>
        <taxon>Pseudoduganella</taxon>
    </lineage>
</organism>
<dbReference type="InterPro" id="IPR002933">
    <property type="entry name" value="Peptidase_M20"/>
</dbReference>
<dbReference type="PANTHER" id="PTHR45962:SF1">
    <property type="entry name" value="N-FATTY-ACYL-AMINO ACID SYNTHASE_HYDROLASE PM20D1"/>
    <property type="match status" value="1"/>
</dbReference>
<dbReference type="SUPFAM" id="SSF55031">
    <property type="entry name" value="Bacterial exopeptidase dimerisation domain"/>
    <property type="match status" value="1"/>
</dbReference>
<keyword evidence="5" id="KW-0862">Zinc</keyword>
<comment type="caution">
    <text evidence="7">The sequence shown here is derived from an EMBL/GenBank/DDBJ whole genome shotgun (WGS) entry which is preliminary data.</text>
</comment>